<evidence type="ECO:0000313" key="5">
    <source>
        <dbReference type="Proteomes" id="UP001321582"/>
    </source>
</evidence>
<accession>A0AAU9DZU4</accession>
<keyword evidence="2 3" id="KW-0802">TPR repeat</keyword>
<evidence type="ECO:0000313" key="4">
    <source>
        <dbReference type="EMBL" id="BDU51110.1"/>
    </source>
</evidence>
<dbReference type="Pfam" id="PF13424">
    <property type="entry name" value="TPR_12"/>
    <property type="match status" value="1"/>
</dbReference>
<dbReference type="InterPro" id="IPR011990">
    <property type="entry name" value="TPR-like_helical_dom_sf"/>
</dbReference>
<dbReference type="SMART" id="SM00028">
    <property type="entry name" value="TPR"/>
    <property type="match status" value="5"/>
</dbReference>
<dbReference type="InterPro" id="IPR019734">
    <property type="entry name" value="TPR_rpt"/>
</dbReference>
<protein>
    <recommendedName>
        <fullName evidence="6">Tetratricopeptide repeat protein</fullName>
    </recommendedName>
</protein>
<dbReference type="Gene3D" id="1.25.40.10">
    <property type="entry name" value="Tetratricopeptide repeat domain"/>
    <property type="match status" value="2"/>
</dbReference>
<dbReference type="Pfam" id="PF13181">
    <property type="entry name" value="TPR_8"/>
    <property type="match status" value="2"/>
</dbReference>
<dbReference type="PANTHER" id="PTHR44227:SF3">
    <property type="entry name" value="PROTEIN O-MANNOSYL-TRANSFERASE TMTC4"/>
    <property type="match status" value="1"/>
</dbReference>
<feature type="repeat" description="TPR" evidence="3">
    <location>
        <begin position="150"/>
        <end position="183"/>
    </location>
</feature>
<reference evidence="4 5" key="1">
    <citation type="submission" date="2022-11" db="EMBL/GenBank/DDBJ databases">
        <title>Haliovirga abyssi gen. nov., sp. nov., a mesophilic fermentative bacterium isolated from the Iheya North hydrothermal field and the proposal of Haliovirgaceae fam. nov.</title>
        <authorList>
            <person name="Miyazaki U."/>
            <person name="Tame A."/>
            <person name="Miyazaki J."/>
            <person name="Takai K."/>
            <person name="Sawayama S."/>
            <person name="Kitajima M."/>
            <person name="Okamoto A."/>
            <person name="Nakagawa S."/>
        </authorList>
    </citation>
    <scope>NUCLEOTIDE SEQUENCE [LARGE SCALE GENOMIC DNA]</scope>
    <source>
        <strain evidence="4 5">IC12</strain>
    </source>
</reference>
<dbReference type="EMBL" id="AP027059">
    <property type="protein sequence ID" value="BDU51110.1"/>
    <property type="molecule type" value="Genomic_DNA"/>
</dbReference>
<feature type="repeat" description="TPR" evidence="3">
    <location>
        <begin position="44"/>
        <end position="77"/>
    </location>
</feature>
<dbReference type="KEGG" id="haby:HLVA_16790"/>
<dbReference type="Proteomes" id="UP001321582">
    <property type="component" value="Chromosome"/>
</dbReference>
<dbReference type="InterPro" id="IPR006597">
    <property type="entry name" value="Sel1-like"/>
</dbReference>
<dbReference type="Pfam" id="PF00515">
    <property type="entry name" value="TPR_1"/>
    <property type="match status" value="1"/>
</dbReference>
<evidence type="ECO:0008006" key="6">
    <source>
        <dbReference type="Google" id="ProtNLM"/>
    </source>
</evidence>
<dbReference type="AlphaFoldDB" id="A0AAU9DZU4"/>
<dbReference type="SMART" id="SM00671">
    <property type="entry name" value="SEL1"/>
    <property type="match status" value="3"/>
</dbReference>
<dbReference type="RefSeq" id="WP_307903951.1">
    <property type="nucleotide sequence ID" value="NZ_AP027059.1"/>
</dbReference>
<gene>
    <name evidence="4" type="ORF">HLVA_16790</name>
</gene>
<keyword evidence="5" id="KW-1185">Reference proteome</keyword>
<evidence type="ECO:0000256" key="3">
    <source>
        <dbReference type="PROSITE-ProRule" id="PRU00339"/>
    </source>
</evidence>
<feature type="repeat" description="TPR" evidence="3">
    <location>
        <begin position="218"/>
        <end position="251"/>
    </location>
</feature>
<dbReference type="PANTHER" id="PTHR44227">
    <property type="match status" value="1"/>
</dbReference>
<sequence>MKLLNRLLIAILIMLTIVTLFRNMTWLTGVTLNMDIAKKTPKKARGWINLGVNYYKEKDYDNAIKYLEKAIKIDPRYPHTYVTIGRIYVKQKKYKIAFDYYKKAVKEDDSFSPAYEALADLFKELKNREKETFFLEQIMDKGKNEDKNNFKVLLRLGKNYIELKNPEKALKYNLKAYELNQNDYNVLTNLGVAYSLNKEYEKAEPLLKRGIDIKPNDGKAYNNLGILYYRIGEKEKAIKILTKGYEMSKSKTVLRSLNIIKDRIKKGENK</sequence>
<dbReference type="PROSITE" id="PS50005">
    <property type="entry name" value="TPR"/>
    <property type="match status" value="5"/>
</dbReference>
<feature type="repeat" description="TPR" evidence="3">
    <location>
        <begin position="78"/>
        <end position="111"/>
    </location>
</feature>
<evidence type="ECO:0000256" key="2">
    <source>
        <dbReference type="ARBA" id="ARBA00022803"/>
    </source>
</evidence>
<organism evidence="4 5">
    <name type="scientific">Haliovirga abyssi</name>
    <dbReference type="NCBI Taxonomy" id="2996794"/>
    <lineage>
        <taxon>Bacteria</taxon>
        <taxon>Fusobacteriati</taxon>
        <taxon>Fusobacteriota</taxon>
        <taxon>Fusobacteriia</taxon>
        <taxon>Fusobacteriales</taxon>
        <taxon>Haliovirgaceae</taxon>
        <taxon>Haliovirga</taxon>
    </lineage>
</organism>
<name>A0AAU9DZU4_9FUSO</name>
<feature type="repeat" description="TPR" evidence="3">
    <location>
        <begin position="184"/>
        <end position="217"/>
    </location>
</feature>
<dbReference type="SUPFAM" id="SSF81901">
    <property type="entry name" value="HCP-like"/>
    <property type="match status" value="1"/>
</dbReference>
<keyword evidence="1" id="KW-0677">Repeat</keyword>
<dbReference type="PROSITE" id="PS50293">
    <property type="entry name" value="TPR_REGION"/>
    <property type="match status" value="1"/>
</dbReference>
<proteinExistence type="predicted"/>
<evidence type="ECO:0000256" key="1">
    <source>
        <dbReference type="ARBA" id="ARBA00022737"/>
    </source>
</evidence>
<dbReference type="InterPro" id="IPR052346">
    <property type="entry name" value="O-mannosyl-transferase_TMTC"/>
</dbReference>